<gene>
    <name evidence="1" type="ORF">QWT69_07980</name>
</gene>
<dbReference type="Pfam" id="PF10612">
    <property type="entry name" value="Spore-coat_CotZ"/>
    <property type="match status" value="1"/>
</dbReference>
<keyword evidence="2" id="KW-1185">Reference proteome</keyword>
<protein>
    <submittedName>
        <fullName evidence="1">CotY/CotZ family spore coat protein</fullName>
    </submittedName>
</protein>
<dbReference type="RefSeq" id="WP_317970693.1">
    <property type="nucleotide sequence ID" value="NZ_CP129118.1"/>
</dbReference>
<proteinExistence type="predicted"/>
<evidence type="ECO:0000313" key="1">
    <source>
        <dbReference type="EMBL" id="WOV89032.1"/>
    </source>
</evidence>
<sequence length="136" mass="15297">MDACCICKEMRALQNEQKLLSEFGKNCRYIVGSKQLDTIPFMLITAEGFEPFTAILHNTTTPFFRLESIENDSCCAQLTLLKAVDMMGRPSISANDLYSLEKTDRCIHLKLCCFIAINPMPANLVSKPLPTIEMKV</sequence>
<evidence type="ECO:0000313" key="2">
    <source>
        <dbReference type="Proteomes" id="UP001303902"/>
    </source>
</evidence>
<reference evidence="1 2" key="1">
    <citation type="submission" date="2023-06" db="EMBL/GenBank/DDBJ databases">
        <title>Sporosarcina sp. nov., isolated from Korean tranditional fermented seafood 'Jeotgal'.</title>
        <authorList>
            <person name="Yang A.I."/>
            <person name="Shin N.-R."/>
        </authorList>
    </citation>
    <scope>NUCLEOTIDE SEQUENCE [LARGE SCALE GENOMIC DNA]</scope>
    <source>
        <strain evidence="1 2">T2O-4</strain>
    </source>
</reference>
<organism evidence="1 2">
    <name type="scientific">Sporosarcina oncorhynchi</name>
    <dbReference type="NCBI Taxonomy" id="3056444"/>
    <lineage>
        <taxon>Bacteria</taxon>
        <taxon>Bacillati</taxon>
        <taxon>Bacillota</taxon>
        <taxon>Bacilli</taxon>
        <taxon>Bacillales</taxon>
        <taxon>Caryophanaceae</taxon>
        <taxon>Sporosarcina</taxon>
    </lineage>
</organism>
<dbReference type="EMBL" id="CP129118">
    <property type="protein sequence ID" value="WOV89032.1"/>
    <property type="molecule type" value="Genomic_DNA"/>
</dbReference>
<dbReference type="Proteomes" id="UP001303902">
    <property type="component" value="Chromosome"/>
</dbReference>
<name>A0ABZ0L918_9BACL</name>
<keyword evidence="1" id="KW-0946">Virion</keyword>
<dbReference type="InterPro" id="IPR019593">
    <property type="entry name" value="Spore_coat_protein_Z/Y"/>
</dbReference>
<keyword evidence="1" id="KW-0167">Capsid protein</keyword>
<accession>A0ABZ0L918</accession>